<reference evidence="2" key="1">
    <citation type="submission" date="2016-11" db="EMBL/GenBank/DDBJ databases">
        <authorList>
            <person name="Varghese N."/>
            <person name="Submissions S."/>
        </authorList>
    </citation>
    <scope>NUCLEOTIDE SEQUENCE [LARGE SCALE GENOMIC DNA]</scope>
    <source>
        <strain evidence="2">DSM 16478</strain>
    </source>
</reference>
<name>A0A1M6NHL4_9FLAO</name>
<dbReference type="EMBL" id="FQZX01000001">
    <property type="protein sequence ID" value="SHJ95177.1"/>
    <property type="molecule type" value="Genomic_DNA"/>
</dbReference>
<gene>
    <name evidence="1" type="ORF">SAMN04488007_2058</name>
</gene>
<proteinExistence type="predicted"/>
<sequence length="285" mass="33723">MFGFSKKDSKEERKNQPEYHALVEKWDTFLAKMETRFNESLVHAEEAVIDNLEANNYDMSANMTAWSGIKSQLEALGDKIEQTFDDKVQPQMLDYVERWDIIDQDQKGTELSYSFSTRIERFEIELEGKIAQEFYNHAIQLLNEDFHCSQCSGKLEVKKDIFRSHYVGCGYCNTVNTFVPSDKITEIRWVVDNIAKHKVLKEWDEKNAAHKHCQSFRSLNKGDDKTPLAKAYDNWEIKENTFWTNYFTERASYLPEYQENIKHDVSVKMNLYFYDNKKRSDLYNN</sequence>
<evidence type="ECO:0000313" key="2">
    <source>
        <dbReference type="Proteomes" id="UP000184314"/>
    </source>
</evidence>
<organism evidence="1 2">
    <name type="scientific">Maribacter aquivivus</name>
    <dbReference type="NCBI Taxonomy" id="228958"/>
    <lineage>
        <taxon>Bacteria</taxon>
        <taxon>Pseudomonadati</taxon>
        <taxon>Bacteroidota</taxon>
        <taxon>Flavobacteriia</taxon>
        <taxon>Flavobacteriales</taxon>
        <taxon>Flavobacteriaceae</taxon>
        <taxon>Maribacter</taxon>
    </lineage>
</organism>
<dbReference type="STRING" id="228958.SAMN04488007_2058"/>
<dbReference type="RefSeq" id="WP_073243612.1">
    <property type="nucleotide sequence ID" value="NZ_FQZX01000001.1"/>
</dbReference>
<protein>
    <submittedName>
        <fullName evidence="1">Uncharacterized protein</fullName>
    </submittedName>
</protein>
<dbReference type="Proteomes" id="UP000184314">
    <property type="component" value="Unassembled WGS sequence"/>
</dbReference>
<accession>A0A1M6NHL4</accession>
<dbReference type="OrthoDB" id="5502466at2"/>
<keyword evidence="2" id="KW-1185">Reference proteome</keyword>
<dbReference type="AlphaFoldDB" id="A0A1M6NHL4"/>
<evidence type="ECO:0000313" key="1">
    <source>
        <dbReference type="EMBL" id="SHJ95177.1"/>
    </source>
</evidence>